<feature type="region of interest" description="Disordered" evidence="2">
    <location>
        <begin position="1"/>
        <end position="64"/>
    </location>
</feature>
<sequence length="364" mass="40981">MSPKNSISSSSQWGIETDPRSGAYKASSPNIKGREVNGVEQDVDHTERSQESIEAITSSRPKHGPLIHLPIATLNSNDRGSPDTTYWNNIYSLDEDAASHTSSMTAHQESDPSKTTAQRRRSIGNDSDDSQESCVMCRENNERRRNQRFASGLPNAHEASRTQLKDDGVTDVSVDDIAPPLSPTSYDALLESYRGTIVIQVNLIRDLHKSLDKYRERVSDLEQHAIPRYLEWAENSRVSNERLSKDIVDLRDKNARLRAALVFSNQVIAGCVKREWAIWKSAQKLMQPEERKGLKDLARRVFRRPDRRGTNHSQQRAEMELDIAGHQPNMAEVGRLIASCKRSIEILQEDIDGMLELVKGAKGN</sequence>
<feature type="region of interest" description="Disordered" evidence="2">
    <location>
        <begin position="98"/>
        <end position="177"/>
    </location>
</feature>
<gene>
    <name evidence="3" type="ORF">BU24DRAFT_424288</name>
</gene>
<dbReference type="Proteomes" id="UP000799778">
    <property type="component" value="Unassembled WGS sequence"/>
</dbReference>
<feature type="compositionally biased region" description="Polar residues" evidence="2">
    <location>
        <begin position="1"/>
        <end position="14"/>
    </location>
</feature>
<organism evidence="3 4">
    <name type="scientific">Aaosphaeria arxii CBS 175.79</name>
    <dbReference type="NCBI Taxonomy" id="1450172"/>
    <lineage>
        <taxon>Eukaryota</taxon>
        <taxon>Fungi</taxon>
        <taxon>Dikarya</taxon>
        <taxon>Ascomycota</taxon>
        <taxon>Pezizomycotina</taxon>
        <taxon>Dothideomycetes</taxon>
        <taxon>Pleosporomycetidae</taxon>
        <taxon>Pleosporales</taxon>
        <taxon>Pleosporales incertae sedis</taxon>
        <taxon>Aaosphaeria</taxon>
    </lineage>
</organism>
<feature type="non-terminal residue" evidence="3">
    <location>
        <position position="1"/>
    </location>
</feature>
<feature type="compositionally biased region" description="Basic and acidic residues" evidence="2">
    <location>
        <begin position="158"/>
        <end position="168"/>
    </location>
</feature>
<feature type="compositionally biased region" description="Basic and acidic residues" evidence="2">
    <location>
        <begin position="32"/>
        <end position="51"/>
    </location>
</feature>
<dbReference type="GeneID" id="54285859"/>
<protein>
    <submittedName>
        <fullName evidence="3">Uncharacterized protein</fullName>
    </submittedName>
</protein>
<dbReference type="AlphaFoldDB" id="A0A6A5XLU4"/>
<evidence type="ECO:0000313" key="4">
    <source>
        <dbReference type="Proteomes" id="UP000799778"/>
    </source>
</evidence>
<keyword evidence="4" id="KW-1185">Reference proteome</keyword>
<evidence type="ECO:0000313" key="3">
    <source>
        <dbReference type="EMBL" id="KAF2013284.1"/>
    </source>
</evidence>
<reference evidence="3" key="1">
    <citation type="journal article" date="2020" name="Stud. Mycol.">
        <title>101 Dothideomycetes genomes: a test case for predicting lifestyles and emergence of pathogens.</title>
        <authorList>
            <person name="Haridas S."/>
            <person name="Albert R."/>
            <person name="Binder M."/>
            <person name="Bloem J."/>
            <person name="Labutti K."/>
            <person name="Salamov A."/>
            <person name="Andreopoulos B."/>
            <person name="Baker S."/>
            <person name="Barry K."/>
            <person name="Bills G."/>
            <person name="Bluhm B."/>
            <person name="Cannon C."/>
            <person name="Castanera R."/>
            <person name="Culley D."/>
            <person name="Daum C."/>
            <person name="Ezra D."/>
            <person name="Gonzalez J."/>
            <person name="Henrissat B."/>
            <person name="Kuo A."/>
            <person name="Liang C."/>
            <person name="Lipzen A."/>
            <person name="Lutzoni F."/>
            <person name="Magnuson J."/>
            <person name="Mondo S."/>
            <person name="Nolan M."/>
            <person name="Ohm R."/>
            <person name="Pangilinan J."/>
            <person name="Park H.-J."/>
            <person name="Ramirez L."/>
            <person name="Alfaro M."/>
            <person name="Sun H."/>
            <person name="Tritt A."/>
            <person name="Yoshinaga Y."/>
            <person name="Zwiers L.-H."/>
            <person name="Turgeon B."/>
            <person name="Goodwin S."/>
            <person name="Spatafora J."/>
            <person name="Crous P."/>
            <person name="Grigoriev I."/>
        </authorList>
    </citation>
    <scope>NUCLEOTIDE SEQUENCE</scope>
    <source>
        <strain evidence="3">CBS 175.79</strain>
    </source>
</reference>
<evidence type="ECO:0000256" key="2">
    <source>
        <dbReference type="SAM" id="MobiDB-lite"/>
    </source>
</evidence>
<name>A0A6A5XLU4_9PLEO</name>
<dbReference type="RefSeq" id="XP_033381623.1">
    <property type="nucleotide sequence ID" value="XM_033528462.1"/>
</dbReference>
<dbReference type="EMBL" id="ML978071">
    <property type="protein sequence ID" value="KAF2013284.1"/>
    <property type="molecule type" value="Genomic_DNA"/>
</dbReference>
<proteinExistence type="predicted"/>
<evidence type="ECO:0000256" key="1">
    <source>
        <dbReference type="SAM" id="Coils"/>
    </source>
</evidence>
<feature type="coiled-coil region" evidence="1">
    <location>
        <begin position="204"/>
        <end position="260"/>
    </location>
</feature>
<keyword evidence="1" id="KW-0175">Coiled coil</keyword>
<accession>A0A6A5XLU4</accession>